<dbReference type="GO" id="GO:0016787">
    <property type="term" value="F:hydrolase activity"/>
    <property type="evidence" value="ECO:0007669"/>
    <property type="project" value="UniProtKB-KW"/>
</dbReference>
<dbReference type="InterPro" id="IPR001279">
    <property type="entry name" value="Metallo-B-lactamas"/>
</dbReference>
<dbReference type="InterPro" id="IPR036866">
    <property type="entry name" value="RibonucZ/Hydroxyglut_hydro"/>
</dbReference>
<dbReference type="GO" id="GO:0016740">
    <property type="term" value="F:transferase activity"/>
    <property type="evidence" value="ECO:0007669"/>
    <property type="project" value="TreeGrafter"/>
</dbReference>
<dbReference type="EMBL" id="CP060637">
    <property type="protein sequence ID" value="QNM14866.1"/>
    <property type="molecule type" value="Genomic_DNA"/>
</dbReference>
<dbReference type="PANTHER" id="PTHR13754">
    <property type="entry name" value="METALLO-BETA-LACTAMASE SUPERFAMILY PROTEIN"/>
    <property type="match status" value="1"/>
</dbReference>
<dbReference type="InterPro" id="IPR052926">
    <property type="entry name" value="Metallo-beta-lactamase_dom"/>
</dbReference>
<dbReference type="Gene3D" id="3.60.15.10">
    <property type="entry name" value="Ribonuclease Z/Hydroxyacylglutathione hydrolase-like"/>
    <property type="match status" value="1"/>
</dbReference>
<dbReference type="Pfam" id="PF00753">
    <property type="entry name" value="Lactamase_B"/>
    <property type="match status" value="1"/>
</dbReference>
<dbReference type="Proteomes" id="UP000515913">
    <property type="component" value="Chromosome"/>
</dbReference>
<accession>A0A7G9GVN4</accession>
<keyword evidence="2" id="KW-0378">Hydrolase</keyword>
<evidence type="ECO:0000259" key="1">
    <source>
        <dbReference type="Pfam" id="PF00753"/>
    </source>
</evidence>
<dbReference type="InterPro" id="IPR041712">
    <property type="entry name" value="DHPS-like_MBL-fold"/>
</dbReference>
<gene>
    <name evidence="2" type="ORF">H9Q81_07845</name>
</gene>
<dbReference type="CDD" id="cd07713">
    <property type="entry name" value="DHPS-like_MBL-fold"/>
    <property type="match status" value="1"/>
</dbReference>
<feature type="domain" description="Metallo-beta-lactamase" evidence="1">
    <location>
        <begin position="20"/>
        <end position="83"/>
    </location>
</feature>
<dbReference type="AlphaFoldDB" id="A0A7G9GVN4"/>
<sequence>MKLITLIENSMGTNSNLKCEFGFSTYIEDEDISIIFDSGQTGLFTSNIEQLGIDTQKIKNIILSHNHYDHAGGIKEYIKKYGNNFTLTVNLNFFDKRYILTNSVSRILSCNKLRKCAEDNCVNIEFINDHIHKISKNITLFTNFSLITDFENPDPTYFKGEITNLKNDTMSDEIVLGLDTKKGFILLCGCSHIGIVNIIKNIEKWTGKKVDGIIGGLHLSHANQFKIDNTVKFILENNINFLGVSHCTGENVIEKLTSYQCNTLRNNTGNIFIL</sequence>
<evidence type="ECO:0000313" key="2">
    <source>
        <dbReference type="EMBL" id="QNM14866.1"/>
    </source>
</evidence>
<reference evidence="2 3" key="1">
    <citation type="submission" date="2020-08" db="EMBL/GenBank/DDBJ databases">
        <authorList>
            <person name="Liu C."/>
            <person name="Sun Q."/>
        </authorList>
    </citation>
    <scope>NUCLEOTIDE SEQUENCE [LARGE SCALE GENOMIC DNA]</scope>
    <source>
        <strain evidence="2 3">NSJ-57</strain>
    </source>
</reference>
<dbReference type="PANTHER" id="PTHR13754:SF13">
    <property type="entry name" value="METALLO-BETA-LACTAMASE SUPERFAMILY PROTEIN (AFU_ORTHOLOGUE AFUA_3G07630)"/>
    <property type="match status" value="1"/>
</dbReference>
<organism evidence="2 3">
    <name type="scientific">Fusobacterium hominis</name>
    <dbReference type="NCBI Taxonomy" id="2764326"/>
    <lineage>
        <taxon>Bacteria</taxon>
        <taxon>Fusobacteriati</taxon>
        <taxon>Fusobacteriota</taxon>
        <taxon>Fusobacteriia</taxon>
        <taxon>Fusobacteriales</taxon>
        <taxon>Fusobacteriaceae</taxon>
        <taxon>Fusobacterium</taxon>
    </lineage>
</organism>
<keyword evidence="3" id="KW-1185">Reference proteome</keyword>
<protein>
    <submittedName>
        <fullName evidence="2">MBL fold metallo-hydrolase</fullName>
    </submittedName>
</protein>
<dbReference type="KEGG" id="fho:H9Q81_07845"/>
<dbReference type="RefSeq" id="WP_187422761.1">
    <property type="nucleotide sequence ID" value="NZ_CP060637.1"/>
</dbReference>
<name>A0A7G9GVN4_9FUSO</name>
<evidence type="ECO:0000313" key="3">
    <source>
        <dbReference type="Proteomes" id="UP000515913"/>
    </source>
</evidence>
<proteinExistence type="predicted"/>
<dbReference type="SUPFAM" id="SSF56281">
    <property type="entry name" value="Metallo-hydrolase/oxidoreductase"/>
    <property type="match status" value="1"/>
</dbReference>